<dbReference type="PROSITE" id="PS00134">
    <property type="entry name" value="TRYPSIN_HIS"/>
    <property type="match status" value="1"/>
</dbReference>
<dbReference type="InterPro" id="IPR009003">
    <property type="entry name" value="Peptidase_S1_PA"/>
</dbReference>
<dbReference type="InterPro" id="IPR018114">
    <property type="entry name" value="TRYPSIN_HIS"/>
</dbReference>
<dbReference type="PANTHER" id="PTHR24276:SF98">
    <property type="entry name" value="FI18310P1-RELATED"/>
    <property type="match status" value="1"/>
</dbReference>
<proteinExistence type="inferred from homology"/>
<feature type="signal peptide" evidence="5">
    <location>
        <begin position="1"/>
        <end position="19"/>
    </location>
</feature>
<evidence type="ECO:0000256" key="1">
    <source>
        <dbReference type="ARBA" id="ARBA00007664"/>
    </source>
</evidence>
<dbReference type="PROSITE" id="PS00135">
    <property type="entry name" value="TRYPSIN_SER"/>
    <property type="match status" value="1"/>
</dbReference>
<feature type="chain" id="PRO_5045149381" evidence="5">
    <location>
        <begin position="20"/>
        <end position="546"/>
    </location>
</feature>
<dbReference type="SMART" id="SM00020">
    <property type="entry name" value="Tryp_SPc"/>
    <property type="match status" value="1"/>
</dbReference>
<evidence type="ECO:0000256" key="2">
    <source>
        <dbReference type="ARBA" id="ARBA00023157"/>
    </source>
</evidence>
<keyword evidence="8" id="KW-1185">Reference proteome</keyword>
<keyword evidence="3 7" id="KW-0645">Protease</keyword>
<dbReference type="CDD" id="cd00190">
    <property type="entry name" value="Tryp_SPc"/>
    <property type="match status" value="1"/>
</dbReference>
<dbReference type="Gene3D" id="2.40.10.10">
    <property type="entry name" value="Trypsin-like serine proteases"/>
    <property type="match status" value="1"/>
</dbReference>
<feature type="transmembrane region" description="Helical" evidence="4">
    <location>
        <begin position="523"/>
        <end position="543"/>
    </location>
</feature>
<dbReference type="InterPro" id="IPR043504">
    <property type="entry name" value="Peptidase_S1_PA_chymotrypsin"/>
</dbReference>
<dbReference type="SUPFAM" id="SSF50494">
    <property type="entry name" value="Trypsin-like serine proteases"/>
    <property type="match status" value="1"/>
</dbReference>
<evidence type="ECO:0000313" key="8">
    <source>
        <dbReference type="Proteomes" id="UP000739180"/>
    </source>
</evidence>
<keyword evidence="2" id="KW-1015">Disulfide bond</keyword>
<evidence type="ECO:0000313" key="7">
    <source>
        <dbReference type="EMBL" id="TMW13208.1"/>
    </source>
</evidence>
<dbReference type="PRINTS" id="PR00722">
    <property type="entry name" value="CHYMOTRYPSIN"/>
</dbReference>
<comment type="caution">
    <text evidence="7">The sequence shown here is derived from an EMBL/GenBank/DDBJ whole genome shotgun (WGS) entry which is preliminary data.</text>
</comment>
<dbReference type="PROSITE" id="PS50240">
    <property type="entry name" value="TRYPSIN_DOM"/>
    <property type="match status" value="1"/>
</dbReference>
<dbReference type="Proteomes" id="UP000739180">
    <property type="component" value="Unassembled WGS sequence"/>
</dbReference>
<keyword evidence="4" id="KW-0472">Membrane</keyword>
<keyword evidence="5" id="KW-0732">Signal</keyword>
<dbReference type="PANTHER" id="PTHR24276">
    <property type="entry name" value="POLYSERASE-RELATED"/>
    <property type="match status" value="1"/>
</dbReference>
<protein>
    <submittedName>
        <fullName evidence="7">Serine protease</fullName>
    </submittedName>
</protein>
<organism evidence="7 8">
    <name type="scientific">Alloalcanivorax gelatiniphagus</name>
    <dbReference type="NCBI Taxonomy" id="1194167"/>
    <lineage>
        <taxon>Bacteria</taxon>
        <taxon>Pseudomonadati</taxon>
        <taxon>Pseudomonadota</taxon>
        <taxon>Gammaproteobacteria</taxon>
        <taxon>Oceanospirillales</taxon>
        <taxon>Alcanivoracaceae</taxon>
        <taxon>Alloalcanivorax</taxon>
    </lineage>
</organism>
<dbReference type="GO" id="GO:0008233">
    <property type="term" value="F:peptidase activity"/>
    <property type="evidence" value="ECO:0007669"/>
    <property type="project" value="UniProtKB-KW"/>
</dbReference>
<name>A0ABY2XN80_9GAMM</name>
<dbReference type="InterPro" id="IPR033116">
    <property type="entry name" value="TRYPSIN_SER"/>
</dbReference>
<dbReference type="EMBL" id="VCQT01000026">
    <property type="protein sequence ID" value="TMW13208.1"/>
    <property type="molecule type" value="Genomic_DNA"/>
</dbReference>
<dbReference type="InterPro" id="IPR001314">
    <property type="entry name" value="Peptidase_S1A"/>
</dbReference>
<evidence type="ECO:0000256" key="4">
    <source>
        <dbReference type="SAM" id="Phobius"/>
    </source>
</evidence>
<reference evidence="7 8" key="1">
    <citation type="submission" date="2019-05" db="EMBL/GenBank/DDBJ databases">
        <title>Genome of Alcanivorax gelatiniphagus, an oil degrading marine bacteria.</title>
        <authorList>
            <person name="Kwon K.K."/>
        </authorList>
    </citation>
    <scope>NUCLEOTIDE SEQUENCE [LARGE SCALE GENOMIC DNA]</scope>
    <source>
        <strain evidence="7 8">MEBiC 08158</strain>
    </source>
</reference>
<keyword evidence="4" id="KW-0812">Transmembrane</keyword>
<comment type="similarity">
    <text evidence="1">Belongs to the peptidase S1 family.</text>
</comment>
<evidence type="ECO:0000259" key="6">
    <source>
        <dbReference type="PROSITE" id="PS50240"/>
    </source>
</evidence>
<gene>
    <name evidence="7" type="ORF">FGS76_07730</name>
</gene>
<keyword evidence="3" id="KW-0720">Serine protease</keyword>
<dbReference type="GO" id="GO:0006508">
    <property type="term" value="P:proteolysis"/>
    <property type="evidence" value="ECO:0007669"/>
    <property type="project" value="UniProtKB-KW"/>
</dbReference>
<dbReference type="Pfam" id="PF00089">
    <property type="entry name" value="Trypsin"/>
    <property type="match status" value="1"/>
</dbReference>
<dbReference type="RefSeq" id="WP_138772051.1">
    <property type="nucleotide sequence ID" value="NZ_JBHSSX010000076.1"/>
</dbReference>
<keyword evidence="4" id="KW-1133">Transmembrane helix</keyword>
<keyword evidence="3" id="KW-0378">Hydrolase</keyword>
<accession>A0ABY2XN80</accession>
<dbReference type="InterPro" id="IPR001254">
    <property type="entry name" value="Trypsin_dom"/>
</dbReference>
<evidence type="ECO:0000256" key="3">
    <source>
        <dbReference type="RuleBase" id="RU363034"/>
    </source>
</evidence>
<sequence>MLRHSIVLLVLLLNCYAGAALATDAKPRIIGGEDAPSAPSWMVEVRRSLSGNPNYAGTRCGGALVAPRWVLTAAHCVRDDNGTFDPGTLFAALGHVNRFATPEETIAVRAVHVHDGYRSDIYRNDLALLELESPSAQAAVDLAKSAEMQRLHRGNADEALRALGWGQTESGSMSTLLQQVDLDYVPLSSCSGYWNNLGSGQLCAGEMNPVAGVDQDTCRGDSGGPLIYRTADGLWLAGITSYGARQCASGVPAVYTRVSAYLDWIERTSAGAMVDLESTTEGEAHYASPGQTLTLSTRISNKSVVNEARAVGLRIYHQGDLAVWADDLQCQDQGEYTLCQGWNSLGTGATGDMHQVRLSSRSGGTVAGLARIVPVSDEHDYYTANEERYSLVFSDQPNLTLDATAVRSNGTVRVTATVRNLADHRDARNAWVEFQLPGGWDWETLPEGCVASVPVRCALGDLPRGGSAARTLVLTGSGDGRVFMNAGNADGDFPSGDTNAFVMPSRAGTESARSEASSGGGGGGGGGAAGLWLALVLAGLGMLRRR</sequence>
<feature type="domain" description="Peptidase S1" evidence="6">
    <location>
        <begin position="29"/>
        <end position="270"/>
    </location>
</feature>
<evidence type="ECO:0000256" key="5">
    <source>
        <dbReference type="SAM" id="SignalP"/>
    </source>
</evidence>
<dbReference type="InterPro" id="IPR050430">
    <property type="entry name" value="Peptidase_S1"/>
</dbReference>